<reference evidence="9 10" key="1">
    <citation type="submission" date="2020-08" db="EMBL/GenBank/DDBJ databases">
        <title>Sequencing the genomes of 1000 actinobacteria strains.</title>
        <authorList>
            <person name="Klenk H.-P."/>
        </authorList>
    </citation>
    <scope>NUCLEOTIDE SEQUENCE [LARGE SCALE GENOMIC DNA]</scope>
    <source>
        <strain evidence="9 10">DSM 28967</strain>
    </source>
</reference>
<feature type="domain" description="ABC transporter" evidence="8">
    <location>
        <begin position="3"/>
        <end position="237"/>
    </location>
</feature>
<dbReference type="PROSITE" id="PS00211">
    <property type="entry name" value="ABC_TRANSPORTER_1"/>
    <property type="match status" value="1"/>
</dbReference>
<dbReference type="PANTHER" id="PTHR42711">
    <property type="entry name" value="ABC TRANSPORTER ATP-BINDING PROTEIN"/>
    <property type="match status" value="1"/>
</dbReference>
<dbReference type="InterPro" id="IPR017871">
    <property type="entry name" value="ABC_transporter-like_CS"/>
</dbReference>
<comment type="similarity">
    <text evidence="2">Belongs to the ABC transporter superfamily.</text>
</comment>
<keyword evidence="3" id="KW-0813">Transport</keyword>
<dbReference type="InterPro" id="IPR003439">
    <property type="entry name" value="ABC_transporter-like_ATP-bd"/>
</dbReference>
<evidence type="ECO:0000256" key="4">
    <source>
        <dbReference type="ARBA" id="ARBA00022741"/>
    </source>
</evidence>
<dbReference type="PROSITE" id="PS50893">
    <property type="entry name" value="ABC_TRANSPORTER_2"/>
    <property type="match status" value="1"/>
</dbReference>
<dbReference type="GO" id="GO:0005886">
    <property type="term" value="C:plasma membrane"/>
    <property type="evidence" value="ECO:0007669"/>
    <property type="project" value="UniProtKB-SubCell"/>
</dbReference>
<dbReference type="Proteomes" id="UP000549971">
    <property type="component" value="Unassembled WGS sequence"/>
</dbReference>
<organism evidence="9 10">
    <name type="scientific">Kribbella italica</name>
    <dbReference type="NCBI Taxonomy" id="1540520"/>
    <lineage>
        <taxon>Bacteria</taxon>
        <taxon>Bacillati</taxon>
        <taxon>Actinomycetota</taxon>
        <taxon>Actinomycetes</taxon>
        <taxon>Propionibacteriales</taxon>
        <taxon>Kribbellaceae</taxon>
        <taxon>Kribbella</taxon>
    </lineage>
</organism>
<evidence type="ECO:0000256" key="1">
    <source>
        <dbReference type="ARBA" id="ARBA00004202"/>
    </source>
</evidence>
<dbReference type="AlphaFoldDB" id="A0A7W9JA75"/>
<evidence type="ECO:0000313" key="9">
    <source>
        <dbReference type="EMBL" id="MBB5838388.1"/>
    </source>
</evidence>
<feature type="region of interest" description="Disordered" evidence="7">
    <location>
        <begin position="345"/>
        <end position="366"/>
    </location>
</feature>
<keyword evidence="5 9" id="KW-0067">ATP-binding</keyword>
<dbReference type="InterPro" id="IPR027417">
    <property type="entry name" value="P-loop_NTPase"/>
</dbReference>
<feature type="region of interest" description="Disordered" evidence="7">
    <location>
        <begin position="242"/>
        <end position="273"/>
    </location>
</feature>
<evidence type="ECO:0000256" key="3">
    <source>
        <dbReference type="ARBA" id="ARBA00022448"/>
    </source>
</evidence>
<dbReference type="RefSeq" id="WP_184799133.1">
    <property type="nucleotide sequence ID" value="NZ_JACHMY010000001.1"/>
</dbReference>
<evidence type="ECO:0000313" key="10">
    <source>
        <dbReference type="Proteomes" id="UP000549971"/>
    </source>
</evidence>
<dbReference type="EMBL" id="JACHMY010000001">
    <property type="protein sequence ID" value="MBB5838388.1"/>
    <property type="molecule type" value="Genomic_DNA"/>
</dbReference>
<keyword evidence="4" id="KW-0547">Nucleotide-binding</keyword>
<accession>A0A7W9JA75</accession>
<sequence length="366" mass="39273">MMIEARGLVRTFKTKRGPVQAVQGVDLDVADGEIVGFLGPNGAGKTTTMRMLATLITPTSGSATVAGCDLAKDPVGVRRRIGYVPQSGSTLPEAVAGDEVVDHARLYGVSKAKAIADGQRLFEELDLPGLWRRQCKTLSGGQRRRLDIVMGLIHDPKLIFLDEPTTGLDPQARANLWEHIRGLRDRGATIFLTTHYLDEADALCDRILVIDHGRIVGSGTPEALKQQVSGDSVRLTLADRAHAEAGRPHATDTDAGPARRPHATDTEAARARRTHATDAVIRIVRGLDGATSVEAVADGVNFRIPRGGSVLPGLLRQIDAEGIELDGVEVHRPTLDDVFLTMTGRSLRDDSPAPADEPEQQKEAVA</sequence>
<dbReference type="PANTHER" id="PTHR42711:SF5">
    <property type="entry name" value="ABC TRANSPORTER ATP-BINDING PROTEIN NATA"/>
    <property type="match status" value="1"/>
</dbReference>
<name>A0A7W9JA75_9ACTN</name>
<dbReference type="GO" id="GO:0046677">
    <property type="term" value="P:response to antibiotic"/>
    <property type="evidence" value="ECO:0007669"/>
    <property type="project" value="UniProtKB-KW"/>
</dbReference>
<dbReference type="Pfam" id="PF00005">
    <property type="entry name" value="ABC_tran"/>
    <property type="match status" value="1"/>
</dbReference>
<evidence type="ECO:0000256" key="7">
    <source>
        <dbReference type="SAM" id="MobiDB-lite"/>
    </source>
</evidence>
<evidence type="ECO:0000256" key="5">
    <source>
        <dbReference type="ARBA" id="ARBA00022840"/>
    </source>
</evidence>
<evidence type="ECO:0000256" key="6">
    <source>
        <dbReference type="ARBA" id="ARBA00023251"/>
    </source>
</evidence>
<dbReference type="SMART" id="SM00382">
    <property type="entry name" value="AAA"/>
    <property type="match status" value="1"/>
</dbReference>
<dbReference type="InterPro" id="IPR003593">
    <property type="entry name" value="AAA+_ATPase"/>
</dbReference>
<dbReference type="GO" id="GO:0005524">
    <property type="term" value="F:ATP binding"/>
    <property type="evidence" value="ECO:0007669"/>
    <property type="project" value="UniProtKB-KW"/>
</dbReference>
<comment type="subcellular location">
    <subcellularLocation>
        <location evidence="1">Cell membrane</location>
        <topology evidence="1">Peripheral membrane protein</topology>
    </subcellularLocation>
</comment>
<keyword evidence="6" id="KW-0046">Antibiotic resistance</keyword>
<proteinExistence type="inferred from homology"/>
<keyword evidence="10" id="KW-1185">Reference proteome</keyword>
<feature type="compositionally biased region" description="Basic and acidic residues" evidence="7">
    <location>
        <begin position="242"/>
        <end position="252"/>
    </location>
</feature>
<gene>
    <name evidence="9" type="ORF">HDA39_005122</name>
</gene>
<evidence type="ECO:0000259" key="8">
    <source>
        <dbReference type="PROSITE" id="PS50893"/>
    </source>
</evidence>
<dbReference type="Gene3D" id="3.40.50.300">
    <property type="entry name" value="P-loop containing nucleotide triphosphate hydrolases"/>
    <property type="match status" value="1"/>
</dbReference>
<comment type="caution">
    <text evidence="9">The sequence shown here is derived from an EMBL/GenBank/DDBJ whole genome shotgun (WGS) entry which is preliminary data.</text>
</comment>
<protein>
    <submittedName>
        <fullName evidence="9">ABC-2 type transport system ATP-binding protein</fullName>
    </submittedName>
</protein>
<evidence type="ECO:0000256" key="2">
    <source>
        <dbReference type="ARBA" id="ARBA00005417"/>
    </source>
</evidence>
<dbReference type="SUPFAM" id="SSF52540">
    <property type="entry name" value="P-loop containing nucleoside triphosphate hydrolases"/>
    <property type="match status" value="1"/>
</dbReference>
<dbReference type="InterPro" id="IPR050763">
    <property type="entry name" value="ABC_transporter_ATP-binding"/>
</dbReference>
<dbReference type="GO" id="GO:0016887">
    <property type="term" value="F:ATP hydrolysis activity"/>
    <property type="evidence" value="ECO:0007669"/>
    <property type="project" value="InterPro"/>
</dbReference>